<dbReference type="Proteomes" id="UP000273140">
    <property type="component" value="Unassembled WGS sequence"/>
</dbReference>
<organism evidence="1 2">
    <name type="scientific">Pseudomonas syringae pv. actinidiae</name>
    <dbReference type="NCBI Taxonomy" id="103796"/>
    <lineage>
        <taxon>Bacteria</taxon>
        <taxon>Pseudomonadati</taxon>
        <taxon>Pseudomonadota</taxon>
        <taxon>Gammaproteobacteria</taxon>
        <taxon>Pseudomonadales</taxon>
        <taxon>Pseudomonadaceae</taxon>
        <taxon>Pseudomonas</taxon>
        <taxon>Pseudomonas syringae</taxon>
    </lineage>
</organism>
<dbReference type="EMBL" id="RBRB01000296">
    <property type="protein sequence ID" value="RMQ28669.1"/>
    <property type="molecule type" value="Genomic_DNA"/>
</dbReference>
<sequence>MTEGRGNLISRSEQLKLLGARASKSLPADLLERAMTDGEGLIRQPD</sequence>
<evidence type="ECO:0000313" key="2">
    <source>
        <dbReference type="Proteomes" id="UP000273140"/>
    </source>
</evidence>
<protein>
    <submittedName>
        <fullName evidence="1">Uncharacterized protein</fullName>
    </submittedName>
</protein>
<gene>
    <name evidence="1" type="ORF">ALQ07_04363</name>
</gene>
<accession>A0A3M4KHQ7</accession>
<dbReference type="AlphaFoldDB" id="A0A3M4KHQ7"/>
<evidence type="ECO:0000313" key="1">
    <source>
        <dbReference type="EMBL" id="RMQ28669.1"/>
    </source>
</evidence>
<name>A0A3M4KHQ7_PSESF</name>
<reference evidence="1 2" key="1">
    <citation type="submission" date="2018-08" db="EMBL/GenBank/DDBJ databases">
        <title>Recombination of ecologically and evolutionarily significant loci maintains genetic cohesion in the Pseudomonas syringae species complex.</title>
        <authorList>
            <person name="Dillon M."/>
            <person name="Thakur S."/>
            <person name="Almeida R.N.D."/>
            <person name="Weir B.S."/>
            <person name="Guttman D.S."/>
        </authorList>
    </citation>
    <scope>NUCLEOTIDE SEQUENCE [LARGE SCALE GENOMIC DNA]</scope>
    <source>
        <strain evidence="1 2">ICMP 19074</strain>
    </source>
</reference>
<proteinExistence type="predicted"/>
<comment type="caution">
    <text evidence="1">The sequence shown here is derived from an EMBL/GenBank/DDBJ whole genome shotgun (WGS) entry which is preliminary data.</text>
</comment>